<dbReference type="InterPro" id="IPR002797">
    <property type="entry name" value="Polysacc_synth"/>
</dbReference>
<dbReference type="InterPro" id="IPR050833">
    <property type="entry name" value="Poly_Biosynth_Transport"/>
</dbReference>
<keyword evidence="2" id="KW-1003">Cell membrane</keyword>
<feature type="transmembrane region" description="Helical" evidence="6">
    <location>
        <begin position="251"/>
        <end position="271"/>
    </location>
</feature>
<reference evidence="7 8" key="1">
    <citation type="submission" date="2024-03" db="EMBL/GenBank/DDBJ databases">
        <title>Human intestinal bacterial collection.</title>
        <authorList>
            <person name="Pauvert C."/>
            <person name="Hitch T.C.A."/>
            <person name="Clavel T."/>
        </authorList>
    </citation>
    <scope>NUCLEOTIDE SEQUENCE [LARGE SCALE GENOMIC DNA]</scope>
    <source>
        <strain evidence="7 8">CLA-AA-H255</strain>
    </source>
</reference>
<dbReference type="Proteomes" id="UP001442364">
    <property type="component" value="Unassembled WGS sequence"/>
</dbReference>
<dbReference type="PANTHER" id="PTHR30250">
    <property type="entry name" value="PST FAMILY PREDICTED COLANIC ACID TRANSPORTER"/>
    <property type="match status" value="1"/>
</dbReference>
<feature type="transmembrane region" description="Helical" evidence="6">
    <location>
        <begin position="119"/>
        <end position="138"/>
    </location>
</feature>
<feature type="transmembrane region" description="Helical" evidence="6">
    <location>
        <begin position="387"/>
        <end position="406"/>
    </location>
</feature>
<feature type="transmembrane region" description="Helical" evidence="6">
    <location>
        <begin position="172"/>
        <end position="192"/>
    </location>
</feature>
<feature type="transmembrane region" description="Helical" evidence="6">
    <location>
        <begin position="292"/>
        <end position="311"/>
    </location>
</feature>
<evidence type="ECO:0000256" key="3">
    <source>
        <dbReference type="ARBA" id="ARBA00022692"/>
    </source>
</evidence>
<dbReference type="PANTHER" id="PTHR30250:SF11">
    <property type="entry name" value="O-ANTIGEN TRANSPORTER-RELATED"/>
    <property type="match status" value="1"/>
</dbReference>
<name>A0ABV1BVK1_9FIRM</name>
<keyword evidence="8" id="KW-1185">Reference proteome</keyword>
<evidence type="ECO:0000313" key="7">
    <source>
        <dbReference type="EMBL" id="MEQ2378889.1"/>
    </source>
</evidence>
<feature type="transmembrane region" description="Helical" evidence="6">
    <location>
        <begin position="52"/>
        <end position="74"/>
    </location>
</feature>
<sequence length="488" mass="54874">MKNKQKSLKLNFIMNAILTMSSFLFPLITFPYVSRVLLPAGTGRVSFANSVVTYFVMISQLGIPTYGIRACAVVRDDEEKLKKTVYELFIINVVMSILAYVVFFIALASVPRLRADRKLFLITSTLIFFNTIGVEWLYKALEQYTYITIRSIIFKFIALIAMFVLVRNVDDYVIYGGISIFAASASNVFNFIRLRKIIGTKKVTNLNFKKHFKPVFTFFIISCATTIYTNLDNVMLGFMKDDVEVGYYNAATKIKNILVSIVTSLGTVLMPRASYYIQQEMWDEFYKLSKKAIKFVLLAATSMMIYFMIFAREGVLFLSGEAFGGAVVPMIIVMPTLLFIGLTNIMGIQMLIPMGKENAVMISTFAGAIVDLILNAIFIPFLDSSGAAIGTLVAELVVLIVQMVYLKKDVKYLYSNQSYFKIIIALAISTVVALAVKHFISGVFIKLVVSAVLFFGVYVVMLYIMKEEVVSENLNKIFCKIGKKTDQC</sequence>
<feature type="transmembrane region" description="Helical" evidence="6">
    <location>
        <begin position="323"/>
        <end position="347"/>
    </location>
</feature>
<accession>A0ABV1BVK1</accession>
<evidence type="ECO:0000256" key="1">
    <source>
        <dbReference type="ARBA" id="ARBA00004651"/>
    </source>
</evidence>
<evidence type="ECO:0000256" key="4">
    <source>
        <dbReference type="ARBA" id="ARBA00022989"/>
    </source>
</evidence>
<comment type="subcellular location">
    <subcellularLocation>
        <location evidence="1">Cell membrane</location>
        <topology evidence="1">Multi-pass membrane protein</topology>
    </subcellularLocation>
</comment>
<keyword evidence="4 6" id="KW-1133">Transmembrane helix</keyword>
<keyword evidence="3 6" id="KW-0812">Transmembrane</keyword>
<feature type="transmembrane region" description="Helical" evidence="6">
    <location>
        <begin position="212"/>
        <end position="231"/>
    </location>
</feature>
<feature type="transmembrane region" description="Helical" evidence="6">
    <location>
        <begin position="86"/>
        <end position="107"/>
    </location>
</feature>
<dbReference type="CDD" id="cd13128">
    <property type="entry name" value="MATE_Wzx_like"/>
    <property type="match status" value="1"/>
</dbReference>
<evidence type="ECO:0000256" key="5">
    <source>
        <dbReference type="ARBA" id="ARBA00023136"/>
    </source>
</evidence>
<dbReference type="EMBL" id="JBBMER010000002">
    <property type="protein sequence ID" value="MEQ2378889.1"/>
    <property type="molecule type" value="Genomic_DNA"/>
</dbReference>
<feature type="transmembrane region" description="Helical" evidence="6">
    <location>
        <begin position="145"/>
        <end position="166"/>
    </location>
</feature>
<feature type="transmembrane region" description="Helical" evidence="6">
    <location>
        <begin position="442"/>
        <end position="464"/>
    </location>
</feature>
<keyword evidence="5 6" id="KW-0472">Membrane</keyword>
<protein>
    <submittedName>
        <fullName evidence="7">Flippase</fullName>
    </submittedName>
</protein>
<evidence type="ECO:0000256" key="2">
    <source>
        <dbReference type="ARBA" id="ARBA00022475"/>
    </source>
</evidence>
<evidence type="ECO:0000256" key="6">
    <source>
        <dbReference type="SAM" id="Phobius"/>
    </source>
</evidence>
<gene>
    <name evidence="7" type="ORF">WMO14_03180</name>
</gene>
<feature type="transmembrane region" description="Helical" evidence="6">
    <location>
        <begin position="418"/>
        <end position="436"/>
    </location>
</feature>
<feature type="transmembrane region" description="Helical" evidence="6">
    <location>
        <begin position="359"/>
        <end position="381"/>
    </location>
</feature>
<organism evidence="7 8">
    <name type="scientific">[Lactobacillus] rogosae</name>
    <dbReference type="NCBI Taxonomy" id="706562"/>
    <lineage>
        <taxon>Bacteria</taxon>
        <taxon>Bacillati</taxon>
        <taxon>Bacillota</taxon>
        <taxon>Clostridia</taxon>
        <taxon>Lachnospirales</taxon>
        <taxon>Lachnospiraceae</taxon>
        <taxon>Lachnospira</taxon>
    </lineage>
</organism>
<comment type="caution">
    <text evidence="7">The sequence shown here is derived from an EMBL/GenBank/DDBJ whole genome shotgun (WGS) entry which is preliminary data.</text>
</comment>
<dbReference type="Pfam" id="PF01943">
    <property type="entry name" value="Polysacc_synt"/>
    <property type="match status" value="1"/>
</dbReference>
<feature type="transmembrane region" description="Helical" evidence="6">
    <location>
        <begin position="12"/>
        <end position="32"/>
    </location>
</feature>
<evidence type="ECO:0000313" key="8">
    <source>
        <dbReference type="Proteomes" id="UP001442364"/>
    </source>
</evidence>
<proteinExistence type="predicted"/>
<dbReference type="RefSeq" id="WP_349153256.1">
    <property type="nucleotide sequence ID" value="NZ_JBBMER010000002.1"/>
</dbReference>